<dbReference type="SUPFAM" id="SSF88946">
    <property type="entry name" value="Sigma2 domain of RNA polymerase sigma factors"/>
    <property type="match status" value="1"/>
</dbReference>
<dbReference type="CDD" id="cd06171">
    <property type="entry name" value="Sigma70_r4"/>
    <property type="match status" value="1"/>
</dbReference>
<dbReference type="InterPro" id="IPR036388">
    <property type="entry name" value="WH-like_DNA-bd_sf"/>
</dbReference>
<evidence type="ECO:0000259" key="5">
    <source>
        <dbReference type="Pfam" id="PF04542"/>
    </source>
</evidence>
<dbReference type="AlphaFoldDB" id="A0A1G7MFR5"/>
<dbReference type="InterPro" id="IPR014284">
    <property type="entry name" value="RNA_pol_sigma-70_dom"/>
</dbReference>
<keyword evidence="3" id="KW-0731">Sigma factor</keyword>
<dbReference type="Pfam" id="PF08281">
    <property type="entry name" value="Sigma70_r4_2"/>
    <property type="match status" value="1"/>
</dbReference>
<proteinExistence type="inferred from homology"/>
<comment type="similarity">
    <text evidence="1">Belongs to the sigma-70 factor family. ECF subfamily.</text>
</comment>
<dbReference type="InterPro" id="IPR013325">
    <property type="entry name" value="RNA_pol_sigma_r2"/>
</dbReference>
<keyword evidence="2" id="KW-0805">Transcription regulation</keyword>
<dbReference type="Pfam" id="PF04542">
    <property type="entry name" value="Sigma70_r2"/>
    <property type="match status" value="1"/>
</dbReference>
<evidence type="ECO:0000256" key="3">
    <source>
        <dbReference type="ARBA" id="ARBA00023082"/>
    </source>
</evidence>
<accession>A0A1G7MFR5</accession>
<dbReference type="Gene3D" id="1.10.1740.10">
    <property type="match status" value="1"/>
</dbReference>
<dbReference type="STRING" id="104663.SAMN04488121_102407"/>
<evidence type="ECO:0000256" key="4">
    <source>
        <dbReference type="ARBA" id="ARBA00023163"/>
    </source>
</evidence>
<evidence type="ECO:0000259" key="6">
    <source>
        <dbReference type="Pfam" id="PF08281"/>
    </source>
</evidence>
<dbReference type="Gene3D" id="1.10.10.10">
    <property type="entry name" value="Winged helix-like DNA-binding domain superfamily/Winged helix DNA-binding domain"/>
    <property type="match status" value="1"/>
</dbReference>
<sequence>MELQSSGNKRHEHVVKLDNKTFSSIYENYHKKLFGYAYKILKLEHEAKDIVQEIFTNIWQEGIRGHSGPINIKPYLYQSVRNKIIDLARKNKNVQAYFEEQRTKMVTSHLSADKPILTEEVISIIEGEFANLTPRRRQVLTMFVEENMSYREIAKELGISEGTVLSVIRAARDIVRPRIRRSLDLSILYIILNSIK</sequence>
<dbReference type="EMBL" id="FNBN01000002">
    <property type="protein sequence ID" value="SDF60541.1"/>
    <property type="molecule type" value="Genomic_DNA"/>
</dbReference>
<dbReference type="InterPro" id="IPR007627">
    <property type="entry name" value="RNA_pol_sigma70_r2"/>
</dbReference>
<evidence type="ECO:0000313" key="7">
    <source>
        <dbReference type="EMBL" id="SDF60541.1"/>
    </source>
</evidence>
<feature type="domain" description="RNA polymerase sigma-70 region 2" evidence="5">
    <location>
        <begin position="25"/>
        <end position="92"/>
    </location>
</feature>
<feature type="domain" description="RNA polymerase sigma factor 70 region 4 type 2" evidence="6">
    <location>
        <begin position="130"/>
        <end position="170"/>
    </location>
</feature>
<dbReference type="GO" id="GO:0016987">
    <property type="term" value="F:sigma factor activity"/>
    <property type="evidence" value="ECO:0007669"/>
    <property type="project" value="UniProtKB-KW"/>
</dbReference>
<dbReference type="GO" id="GO:0003677">
    <property type="term" value="F:DNA binding"/>
    <property type="evidence" value="ECO:0007669"/>
    <property type="project" value="InterPro"/>
</dbReference>
<dbReference type="PANTHER" id="PTHR43133">
    <property type="entry name" value="RNA POLYMERASE ECF-TYPE SIGMA FACTO"/>
    <property type="match status" value="1"/>
</dbReference>
<keyword evidence="4" id="KW-0804">Transcription</keyword>
<evidence type="ECO:0000313" key="8">
    <source>
        <dbReference type="Proteomes" id="UP000199045"/>
    </source>
</evidence>
<dbReference type="OrthoDB" id="1524077at2"/>
<dbReference type="InterPro" id="IPR039425">
    <property type="entry name" value="RNA_pol_sigma-70-like"/>
</dbReference>
<dbReference type="SUPFAM" id="SSF88659">
    <property type="entry name" value="Sigma3 and sigma4 domains of RNA polymerase sigma factors"/>
    <property type="match status" value="1"/>
</dbReference>
<dbReference type="InterPro" id="IPR013249">
    <property type="entry name" value="RNA_pol_sigma70_r4_t2"/>
</dbReference>
<dbReference type="RefSeq" id="WP_089830743.1">
    <property type="nucleotide sequence ID" value="NZ_FNBN01000002.1"/>
</dbReference>
<protein>
    <submittedName>
        <fullName evidence="7">RNA polymerase sigma-70 factor, ECF subfamily</fullName>
    </submittedName>
</protein>
<dbReference type="NCBIfam" id="TIGR02937">
    <property type="entry name" value="sigma70-ECF"/>
    <property type="match status" value="1"/>
</dbReference>
<organism evidence="7 8">
    <name type="scientific">Chitinophaga filiformis</name>
    <name type="common">Myxococcus filiformis</name>
    <name type="synonym">Flexibacter filiformis</name>
    <dbReference type="NCBI Taxonomy" id="104663"/>
    <lineage>
        <taxon>Bacteria</taxon>
        <taxon>Pseudomonadati</taxon>
        <taxon>Bacteroidota</taxon>
        <taxon>Chitinophagia</taxon>
        <taxon>Chitinophagales</taxon>
        <taxon>Chitinophagaceae</taxon>
        <taxon>Chitinophaga</taxon>
    </lineage>
</organism>
<dbReference type="InterPro" id="IPR013324">
    <property type="entry name" value="RNA_pol_sigma_r3/r4-like"/>
</dbReference>
<evidence type="ECO:0000256" key="1">
    <source>
        <dbReference type="ARBA" id="ARBA00010641"/>
    </source>
</evidence>
<reference evidence="7 8" key="1">
    <citation type="submission" date="2016-10" db="EMBL/GenBank/DDBJ databases">
        <authorList>
            <person name="de Groot N.N."/>
        </authorList>
    </citation>
    <scope>NUCLEOTIDE SEQUENCE [LARGE SCALE GENOMIC DNA]</scope>
    <source>
        <strain evidence="7 8">DSM 527</strain>
    </source>
</reference>
<dbReference type="PANTHER" id="PTHR43133:SF46">
    <property type="entry name" value="RNA POLYMERASE SIGMA-70 FACTOR ECF SUBFAMILY"/>
    <property type="match status" value="1"/>
</dbReference>
<dbReference type="Proteomes" id="UP000199045">
    <property type="component" value="Unassembled WGS sequence"/>
</dbReference>
<gene>
    <name evidence="7" type="ORF">SAMN04488121_102407</name>
</gene>
<dbReference type="GO" id="GO:0006352">
    <property type="term" value="P:DNA-templated transcription initiation"/>
    <property type="evidence" value="ECO:0007669"/>
    <property type="project" value="InterPro"/>
</dbReference>
<evidence type="ECO:0000256" key="2">
    <source>
        <dbReference type="ARBA" id="ARBA00023015"/>
    </source>
</evidence>
<name>A0A1G7MFR5_CHIFI</name>